<evidence type="ECO:0000256" key="1">
    <source>
        <dbReference type="SAM" id="MobiDB-lite"/>
    </source>
</evidence>
<dbReference type="Pfam" id="PF07287">
    <property type="entry name" value="AtuA"/>
    <property type="match status" value="1"/>
</dbReference>
<evidence type="ECO:0000313" key="4">
    <source>
        <dbReference type="EMBL" id="SHE56234.1"/>
    </source>
</evidence>
<keyword evidence="5" id="KW-1185">Reference proteome</keyword>
<accession>A0A1M4UHV0</accession>
<dbReference type="OrthoDB" id="3959640at2"/>
<dbReference type="PANTHER" id="PTHR47585">
    <property type="match status" value="1"/>
</dbReference>
<feature type="region of interest" description="Disordered" evidence="1">
    <location>
        <begin position="462"/>
        <end position="497"/>
    </location>
</feature>
<dbReference type="InterPro" id="IPR010839">
    <property type="entry name" value="AtuA_N"/>
</dbReference>
<evidence type="ECO:0000259" key="2">
    <source>
        <dbReference type="Pfam" id="PF07287"/>
    </source>
</evidence>
<dbReference type="STRING" id="1121881.SAMN02745225_00983"/>
<feature type="domain" description="Acyclic terpene utilisation N-terminal" evidence="2">
    <location>
        <begin position="12"/>
        <end position="446"/>
    </location>
</feature>
<evidence type="ECO:0000259" key="3">
    <source>
        <dbReference type="Pfam" id="PF23544"/>
    </source>
</evidence>
<reference evidence="5" key="1">
    <citation type="submission" date="2016-11" db="EMBL/GenBank/DDBJ databases">
        <authorList>
            <person name="Varghese N."/>
            <person name="Submissions S."/>
        </authorList>
    </citation>
    <scope>NUCLEOTIDE SEQUENCE [LARGE SCALE GENOMIC DNA]</scope>
    <source>
        <strain evidence="5">DSM 19514</strain>
    </source>
</reference>
<organism evidence="4 5">
    <name type="scientific">Ferrithrix thermotolerans DSM 19514</name>
    <dbReference type="NCBI Taxonomy" id="1121881"/>
    <lineage>
        <taxon>Bacteria</taxon>
        <taxon>Bacillati</taxon>
        <taxon>Actinomycetota</taxon>
        <taxon>Acidimicrobiia</taxon>
        <taxon>Acidimicrobiales</taxon>
        <taxon>Acidimicrobiaceae</taxon>
        <taxon>Ferrithrix</taxon>
    </lineage>
</organism>
<protein>
    <submittedName>
        <fullName evidence="4">Uncharacterized protein</fullName>
    </submittedName>
</protein>
<gene>
    <name evidence="4" type="ORF">SAMN02745225_00983</name>
</gene>
<feature type="compositionally biased region" description="Basic and acidic residues" evidence="1">
    <location>
        <begin position="474"/>
        <end position="488"/>
    </location>
</feature>
<dbReference type="AlphaFoldDB" id="A0A1M4UHV0"/>
<feature type="domain" description="AtuA-like ferredoxin-fold" evidence="3">
    <location>
        <begin position="505"/>
        <end position="602"/>
    </location>
</feature>
<dbReference type="EMBL" id="FQUL01000010">
    <property type="protein sequence ID" value="SHE56234.1"/>
    <property type="molecule type" value="Genomic_DNA"/>
</dbReference>
<dbReference type="Pfam" id="PF23544">
    <property type="entry name" value="AtuA_ferredoxin"/>
    <property type="match status" value="1"/>
</dbReference>
<sequence length="619" mass="67726">MKDVGPKKQKALRVANVSGFYGDRYGAMSEIFSSKDDVDFITGDYLAELTMFILARQMREDPSKGYVPTFLHQLKGCIDEVAEKGVKVVTNAGGLNPKALAHEVCELLSRRGLDLAVAYIDGDNVIDSVNASKAIQEFSVLQRYKSNLSITMEEVASANAYLGAFEIAQALDNGSDIVICPRVTDASLVVGPAVHHFRWSRTDFDQLAGAVVAGHIVECGPQCCGGNYSLGTESLGKLPGFPIVDIYSDGSSTVTKVSGTGGEVSIGTVTEQLLYEIESPKYLNPDVTAHFDSIVLSQLMKDVVAVSGVKGSAPPDTYKVALNLSGGYRNQLIFALTGTDQKKKAQRVEADMRTALGEKTPTELTFQLIGPTSSQGEDQESVTSLLRIAAKDTEKAKVGRSFSNAAVELALSSYPGFYLLNPPRDATEFSIFVPLAMSKDDVDPKIYISDFTCNFRSVQRERDVTESSSTTNSWDREDAGDCDPRDTETEQTPQRNWGKTLVDAELAQLCGARSGDKGGDANLGVWTWDDSVYLYLVELLSVEFLQRIMPELRELHVERYRLANLRALNFVVRGLLDEGVGSTLRLDAQAKALGEYFRSQRIKVDRNVLEVAMHTRPRP</sequence>
<dbReference type="RefSeq" id="WP_072789416.1">
    <property type="nucleotide sequence ID" value="NZ_FQUL01000010.1"/>
</dbReference>
<evidence type="ECO:0000313" key="5">
    <source>
        <dbReference type="Proteomes" id="UP000184295"/>
    </source>
</evidence>
<name>A0A1M4UHV0_9ACTN</name>
<dbReference type="Proteomes" id="UP000184295">
    <property type="component" value="Unassembled WGS sequence"/>
</dbReference>
<dbReference type="PANTHER" id="PTHR47585:SF1">
    <property type="entry name" value="DUF1446 DOMAIN-CONTAINING PROTEIN"/>
    <property type="match status" value="1"/>
</dbReference>
<dbReference type="InterPro" id="IPR056362">
    <property type="entry name" value="AtuA-like_ferredoxin_dom"/>
</dbReference>
<proteinExistence type="predicted"/>